<evidence type="ECO:0000313" key="3">
    <source>
        <dbReference type="EMBL" id="KAF6199423.1"/>
    </source>
</evidence>
<feature type="compositionally biased region" description="Basic and acidic residues" evidence="1">
    <location>
        <begin position="237"/>
        <end position="248"/>
    </location>
</feature>
<dbReference type="OrthoDB" id="10688212at2759"/>
<name>A0A8S9WRZ0_APOLU</name>
<dbReference type="AlphaFoldDB" id="A0A8S9WRZ0"/>
<feature type="signal peptide" evidence="2">
    <location>
        <begin position="1"/>
        <end position="17"/>
    </location>
</feature>
<evidence type="ECO:0000313" key="4">
    <source>
        <dbReference type="Proteomes" id="UP000466442"/>
    </source>
</evidence>
<feature type="non-terminal residue" evidence="3">
    <location>
        <position position="402"/>
    </location>
</feature>
<proteinExistence type="predicted"/>
<keyword evidence="4" id="KW-1185">Reference proteome</keyword>
<gene>
    <name evidence="3" type="ORF">GE061_007449</name>
</gene>
<feature type="compositionally biased region" description="Basic and acidic residues" evidence="1">
    <location>
        <begin position="370"/>
        <end position="388"/>
    </location>
</feature>
<keyword evidence="2" id="KW-0732">Signal</keyword>
<evidence type="ECO:0000256" key="1">
    <source>
        <dbReference type="SAM" id="MobiDB-lite"/>
    </source>
</evidence>
<dbReference type="EMBL" id="WIXP02000015">
    <property type="protein sequence ID" value="KAF6199423.1"/>
    <property type="molecule type" value="Genomic_DNA"/>
</dbReference>
<feature type="region of interest" description="Disordered" evidence="1">
    <location>
        <begin position="367"/>
        <end position="388"/>
    </location>
</feature>
<feature type="region of interest" description="Disordered" evidence="1">
    <location>
        <begin position="76"/>
        <end position="140"/>
    </location>
</feature>
<protein>
    <submittedName>
        <fullName evidence="3">Uncharacterized protein</fullName>
    </submittedName>
</protein>
<feature type="compositionally biased region" description="Low complexity" evidence="1">
    <location>
        <begin position="100"/>
        <end position="109"/>
    </location>
</feature>
<organism evidence="3 4">
    <name type="scientific">Apolygus lucorum</name>
    <name type="common">Small green plant bug</name>
    <name type="synonym">Lygocoris lucorum</name>
    <dbReference type="NCBI Taxonomy" id="248454"/>
    <lineage>
        <taxon>Eukaryota</taxon>
        <taxon>Metazoa</taxon>
        <taxon>Ecdysozoa</taxon>
        <taxon>Arthropoda</taxon>
        <taxon>Hexapoda</taxon>
        <taxon>Insecta</taxon>
        <taxon>Pterygota</taxon>
        <taxon>Neoptera</taxon>
        <taxon>Paraneoptera</taxon>
        <taxon>Hemiptera</taxon>
        <taxon>Heteroptera</taxon>
        <taxon>Panheteroptera</taxon>
        <taxon>Cimicomorpha</taxon>
        <taxon>Miridae</taxon>
        <taxon>Mirini</taxon>
        <taxon>Apolygus</taxon>
    </lineage>
</organism>
<feature type="compositionally biased region" description="Low complexity" evidence="1">
    <location>
        <begin position="293"/>
        <end position="323"/>
    </location>
</feature>
<evidence type="ECO:0000256" key="2">
    <source>
        <dbReference type="SAM" id="SignalP"/>
    </source>
</evidence>
<feature type="region of interest" description="Disordered" evidence="1">
    <location>
        <begin position="234"/>
        <end position="255"/>
    </location>
</feature>
<reference evidence="3" key="1">
    <citation type="journal article" date="2021" name="Mol. Ecol. Resour.">
        <title>Apolygus lucorum genome provides insights into omnivorousness and mesophyll feeding.</title>
        <authorList>
            <person name="Liu Y."/>
            <person name="Liu H."/>
            <person name="Wang H."/>
            <person name="Huang T."/>
            <person name="Liu B."/>
            <person name="Yang B."/>
            <person name="Yin L."/>
            <person name="Li B."/>
            <person name="Zhang Y."/>
            <person name="Zhang S."/>
            <person name="Jiang F."/>
            <person name="Zhang X."/>
            <person name="Ren Y."/>
            <person name="Wang B."/>
            <person name="Wang S."/>
            <person name="Lu Y."/>
            <person name="Wu K."/>
            <person name="Fan W."/>
            <person name="Wang G."/>
        </authorList>
    </citation>
    <scope>NUCLEOTIDE SEQUENCE</scope>
    <source>
        <strain evidence="3">12Hb</strain>
    </source>
</reference>
<sequence length="402" mass="42582">MFNLVLVPVVILAVVLCCTVPLPVVASVAASGLLSWLFVAYRNSLGAMSGATSGLECGRSGLLEFASLSPRMGLRPVEKGDSGLGGRGAESSGPFGARMSSPGGPSGAATSQRGVAESPRNSSRSGGFDEPFSPVSSPSLSILSRSSYRDNLSYRSDDRAGGSPMLPPGSYPWLMPPSASGAKKRINLEAVPVKIKVSKPTASFLPVSEVSEGEPRKMESSKQIIQALKAMSRKRLHTSESDDSREESFGAVPKRRPMDFHHNLYASHLGSDSSFQGSSEILEDVAVDQRMANGSAPNLNASSNAGSGSPPNNGVVNNQPVSNKRPRAANDGGNQTAKKRNHFNNEILSSLSSSLALLDPTIMQRRMVKKRESTANKEPPKRAKTLETHCVEVQTLPSPILK</sequence>
<feature type="region of interest" description="Disordered" evidence="1">
    <location>
        <begin position="293"/>
        <end position="343"/>
    </location>
</feature>
<comment type="caution">
    <text evidence="3">The sequence shown here is derived from an EMBL/GenBank/DDBJ whole genome shotgun (WGS) entry which is preliminary data.</text>
</comment>
<dbReference type="Proteomes" id="UP000466442">
    <property type="component" value="Unassembled WGS sequence"/>
</dbReference>
<accession>A0A8S9WRZ0</accession>
<feature type="chain" id="PRO_5035922258" evidence="2">
    <location>
        <begin position="18"/>
        <end position="402"/>
    </location>
</feature>